<organism evidence="1 2">
    <name type="scientific">Periplaneta americana</name>
    <name type="common">American cockroach</name>
    <name type="synonym">Blatta americana</name>
    <dbReference type="NCBI Taxonomy" id="6978"/>
    <lineage>
        <taxon>Eukaryota</taxon>
        <taxon>Metazoa</taxon>
        <taxon>Ecdysozoa</taxon>
        <taxon>Arthropoda</taxon>
        <taxon>Hexapoda</taxon>
        <taxon>Insecta</taxon>
        <taxon>Pterygota</taxon>
        <taxon>Neoptera</taxon>
        <taxon>Polyneoptera</taxon>
        <taxon>Dictyoptera</taxon>
        <taxon>Blattodea</taxon>
        <taxon>Blattoidea</taxon>
        <taxon>Blattidae</taxon>
        <taxon>Blattinae</taxon>
        <taxon>Periplaneta</taxon>
    </lineage>
</organism>
<evidence type="ECO:0008006" key="3">
    <source>
        <dbReference type="Google" id="ProtNLM"/>
    </source>
</evidence>
<gene>
    <name evidence="1" type="ORF">ANN_27915</name>
</gene>
<name>A0ABQ8RVM1_PERAM</name>
<accession>A0ABQ8RVM1</accession>
<comment type="caution">
    <text evidence="1">The sequence shown here is derived from an EMBL/GenBank/DDBJ whole genome shotgun (WGS) entry which is preliminary data.</text>
</comment>
<dbReference type="EMBL" id="JAJSOF020000042">
    <property type="protein sequence ID" value="KAJ4425719.1"/>
    <property type="molecule type" value="Genomic_DNA"/>
</dbReference>
<evidence type="ECO:0000313" key="2">
    <source>
        <dbReference type="Proteomes" id="UP001148838"/>
    </source>
</evidence>
<keyword evidence="2" id="KW-1185">Reference proteome</keyword>
<sequence>MAYDPPPVIQNNLIITPISVEEVKNEIKIARNRRGIGPDRISNERFRRIPSRHMGQAVQQLLIIWNSPESWRRSTIRVLYKGKGDIENPNSCWGIALENKIFIRILSQRLLVEIEVEQQFGFRKDRFSIQAIGDLMKMLLDTPKAKDITKEGNEVINFIRNLLALNKVQVTTPDQRRHTRDPTSPLLLTIATGDIMKYLNTVCLYMYADDLLANKRHKKP</sequence>
<protein>
    <recommendedName>
        <fullName evidence="3">Reverse transcriptase domain-containing protein</fullName>
    </recommendedName>
</protein>
<proteinExistence type="predicted"/>
<dbReference type="Proteomes" id="UP001148838">
    <property type="component" value="Unassembled WGS sequence"/>
</dbReference>
<evidence type="ECO:0000313" key="1">
    <source>
        <dbReference type="EMBL" id="KAJ4425719.1"/>
    </source>
</evidence>
<reference evidence="1 2" key="1">
    <citation type="journal article" date="2022" name="Allergy">
        <title>Genome assembly and annotation of Periplaneta americana reveal a comprehensive cockroach allergen profile.</title>
        <authorList>
            <person name="Wang L."/>
            <person name="Xiong Q."/>
            <person name="Saelim N."/>
            <person name="Wang L."/>
            <person name="Nong W."/>
            <person name="Wan A.T."/>
            <person name="Shi M."/>
            <person name="Liu X."/>
            <person name="Cao Q."/>
            <person name="Hui J.H.L."/>
            <person name="Sookrung N."/>
            <person name="Leung T.F."/>
            <person name="Tungtrongchitr A."/>
            <person name="Tsui S.K.W."/>
        </authorList>
    </citation>
    <scope>NUCLEOTIDE SEQUENCE [LARGE SCALE GENOMIC DNA]</scope>
    <source>
        <strain evidence="1">PWHHKU_190912</strain>
    </source>
</reference>